<dbReference type="SUPFAM" id="SSF56935">
    <property type="entry name" value="Porins"/>
    <property type="match status" value="1"/>
</dbReference>
<evidence type="ECO:0000313" key="2">
    <source>
        <dbReference type="EMBL" id="OAM87857.1"/>
    </source>
</evidence>
<keyword evidence="3" id="KW-1185">Reference proteome</keyword>
<dbReference type="AlphaFoldDB" id="A0A178IFB7"/>
<proteinExistence type="predicted"/>
<sequence length="378" mass="40889">MLQLTARVTAAAFAVFVAHKSLAFVEIARGSLTAGLAASAAHDTNIFGNNTERPDEILTITPDLQFTRNVGTISMFASGGVNLIRFSDHTDQNSEDPFANLKFNYDGADKGSAQAGASYRRSSETNDAALTRTESDDYKADATVTYYYSEKLGVRPRADLSFSRSRTNGFNDVDRLGAGAGLLYRYSPKLTLVSGYDFRTTETRDRLAGTNKPDSSDHRFSFGVEGDLAPKLTGSASLGATYRDFDDGDSSWLPYAGIDLTWAASEKTSVFLTVSSDFDTTSSAQSSKNLRTALGARHALSARLSLSGSIGYEHIKYSSSGLIGGRTDKVLPLTLNLDYAVNKYLSLGAGVSWRHNSSDLVTADYDRAIYTLQVSARY</sequence>
<organism evidence="2 3">
    <name type="scientific">Termitidicoccus mucosus</name>
    <dbReference type="NCBI Taxonomy" id="1184151"/>
    <lineage>
        <taxon>Bacteria</taxon>
        <taxon>Pseudomonadati</taxon>
        <taxon>Verrucomicrobiota</taxon>
        <taxon>Opitutia</taxon>
        <taxon>Opitutales</taxon>
        <taxon>Opitutaceae</taxon>
        <taxon>Termitidicoccus</taxon>
    </lineage>
</organism>
<evidence type="ECO:0000256" key="1">
    <source>
        <dbReference type="SAM" id="SignalP"/>
    </source>
</evidence>
<evidence type="ECO:0008006" key="4">
    <source>
        <dbReference type="Google" id="ProtNLM"/>
    </source>
</evidence>
<feature type="signal peptide" evidence="1">
    <location>
        <begin position="1"/>
        <end position="23"/>
    </location>
</feature>
<evidence type="ECO:0000313" key="3">
    <source>
        <dbReference type="Proteomes" id="UP000078486"/>
    </source>
</evidence>
<gene>
    <name evidence="2" type="ORF">AW736_20180</name>
</gene>
<dbReference type="RefSeq" id="WP_068772115.1">
    <property type="nucleotide sequence ID" value="NZ_KV441843.1"/>
</dbReference>
<dbReference type="InterPro" id="IPR023614">
    <property type="entry name" value="Porin_dom_sf"/>
</dbReference>
<dbReference type="EMBL" id="LRRQ01000155">
    <property type="protein sequence ID" value="OAM87857.1"/>
    <property type="molecule type" value="Genomic_DNA"/>
</dbReference>
<dbReference type="STRING" id="1184151.AW736_20180"/>
<accession>A0A178IFB7</accession>
<dbReference type="InterPro" id="IPR018759">
    <property type="entry name" value="BBP2_2"/>
</dbReference>
<comment type="caution">
    <text evidence="2">The sequence shown here is derived from an EMBL/GenBank/DDBJ whole genome shotgun (WGS) entry which is preliminary data.</text>
</comment>
<feature type="chain" id="PRO_5008088765" description="Outer membrane protein beta-barrel domain-containing protein" evidence="1">
    <location>
        <begin position="24"/>
        <end position="378"/>
    </location>
</feature>
<dbReference type="Proteomes" id="UP000078486">
    <property type="component" value="Unassembled WGS sequence"/>
</dbReference>
<dbReference type="Pfam" id="PF10082">
    <property type="entry name" value="BBP2_2"/>
    <property type="match status" value="1"/>
</dbReference>
<dbReference type="Gene3D" id="2.40.160.10">
    <property type="entry name" value="Porin"/>
    <property type="match status" value="1"/>
</dbReference>
<protein>
    <recommendedName>
        <fullName evidence="4">Outer membrane protein beta-barrel domain-containing protein</fullName>
    </recommendedName>
</protein>
<reference evidence="2 3" key="1">
    <citation type="submission" date="2016-01" db="EMBL/GenBank/DDBJ databases">
        <title>High potential of lignocellulose degradation of a new Verrucomicrobia species.</title>
        <authorList>
            <person name="Wang Y."/>
            <person name="Shi Y."/>
            <person name="Qiu Z."/>
            <person name="Liu S."/>
            <person name="Yang H."/>
        </authorList>
    </citation>
    <scope>NUCLEOTIDE SEQUENCE [LARGE SCALE GENOMIC DNA]</scope>
    <source>
        <strain evidence="2 3">TSB47</strain>
    </source>
</reference>
<keyword evidence="1" id="KW-0732">Signal</keyword>
<name>A0A178IFB7_9BACT</name>